<comment type="caution">
    <text evidence="2">The sequence shown here is derived from an EMBL/GenBank/DDBJ whole genome shotgun (WGS) entry which is preliminary data.</text>
</comment>
<organism evidence="2 3">
    <name type="scientific">Emergomyces africanus</name>
    <dbReference type="NCBI Taxonomy" id="1955775"/>
    <lineage>
        <taxon>Eukaryota</taxon>
        <taxon>Fungi</taxon>
        <taxon>Dikarya</taxon>
        <taxon>Ascomycota</taxon>
        <taxon>Pezizomycotina</taxon>
        <taxon>Eurotiomycetes</taxon>
        <taxon>Eurotiomycetidae</taxon>
        <taxon>Onygenales</taxon>
        <taxon>Ajellomycetaceae</taxon>
        <taxon>Emergomyces</taxon>
    </lineage>
</organism>
<proteinExistence type="predicted"/>
<dbReference type="Gene3D" id="3.90.1200.10">
    <property type="match status" value="1"/>
</dbReference>
<dbReference type="InterPro" id="IPR002575">
    <property type="entry name" value="Aminoglycoside_PTrfase"/>
</dbReference>
<evidence type="ECO:0000313" key="3">
    <source>
        <dbReference type="Proteomes" id="UP000091918"/>
    </source>
</evidence>
<dbReference type="SUPFAM" id="SSF56112">
    <property type="entry name" value="Protein kinase-like (PK-like)"/>
    <property type="match status" value="1"/>
</dbReference>
<name>A0A1B7P879_9EURO</name>
<dbReference type="Gene3D" id="3.30.200.20">
    <property type="entry name" value="Phosphorylase Kinase, domain 1"/>
    <property type="match status" value="1"/>
</dbReference>
<reference evidence="2 3" key="1">
    <citation type="submission" date="2015-07" db="EMBL/GenBank/DDBJ databases">
        <title>Emmonsia species relationships and genome sequence.</title>
        <authorList>
            <person name="Cuomo C.A."/>
            <person name="Schwartz I.S."/>
            <person name="Kenyon C."/>
            <person name="de Hoog G.S."/>
            <person name="Govender N.P."/>
            <person name="Botha A."/>
            <person name="Moreno L."/>
            <person name="de Vries M."/>
            <person name="Munoz J.F."/>
            <person name="Stielow J.B."/>
        </authorList>
    </citation>
    <scope>NUCLEOTIDE SEQUENCE [LARGE SCALE GENOMIC DNA]</scope>
    <source>
        <strain evidence="2 3">CBS 136260</strain>
    </source>
</reference>
<dbReference type="OrthoDB" id="4177579at2759"/>
<dbReference type="AlphaFoldDB" id="A0A1B7P879"/>
<sequence>MAPRIANRMRTQTPPADVLATWIDGDYSYILRNILVSVVDTSAPLESQDHVSKDVHLVHEGGSSSAVWAIGKSAFCKVKSWHPSMELEGETIAFVRKHVPQIPVPEVIYSWIDEDRTFLVLKRIQGATLRDAWPSFSSLQHDLILENIASICDLLALKTSAKLQSVSEKSLSERFLAVSKDGFLGPLTLSESLEYFTVLDSDLCPQIGKVFYLYHADLGPGNIMVSKDGSITDILDWEAAGFYPRFWMATKPSIAPGLDFSPLIAGIEEFEWKKRLRLELENREDTLKLQAGTWSEGVLDLKNEYSLLRTDRSFETFPPGPGIEF</sequence>
<keyword evidence="3" id="KW-1185">Reference proteome</keyword>
<dbReference type="InterPro" id="IPR051678">
    <property type="entry name" value="AGP_Transferase"/>
</dbReference>
<dbReference type="Pfam" id="PF01636">
    <property type="entry name" value="APH"/>
    <property type="match status" value="1"/>
</dbReference>
<dbReference type="PANTHER" id="PTHR21310:SF58">
    <property type="entry name" value="AMINOGLYCOSIDE PHOSPHOTRANSFERASE DOMAIN-CONTAINING PROTEIN"/>
    <property type="match status" value="1"/>
</dbReference>
<dbReference type="InterPro" id="IPR011009">
    <property type="entry name" value="Kinase-like_dom_sf"/>
</dbReference>
<evidence type="ECO:0000259" key="1">
    <source>
        <dbReference type="Pfam" id="PF01636"/>
    </source>
</evidence>
<dbReference type="Proteomes" id="UP000091918">
    <property type="component" value="Unassembled WGS sequence"/>
</dbReference>
<dbReference type="CDD" id="cd05120">
    <property type="entry name" value="APH_ChoK_like"/>
    <property type="match status" value="1"/>
</dbReference>
<dbReference type="EMBL" id="LGUA01000022">
    <property type="protein sequence ID" value="OAX85189.1"/>
    <property type="molecule type" value="Genomic_DNA"/>
</dbReference>
<accession>A0A1B7P879</accession>
<feature type="domain" description="Aminoglycoside phosphotransferase" evidence="1">
    <location>
        <begin position="61"/>
        <end position="245"/>
    </location>
</feature>
<dbReference type="PANTHER" id="PTHR21310">
    <property type="entry name" value="AMINOGLYCOSIDE PHOSPHOTRANSFERASE-RELATED-RELATED"/>
    <property type="match status" value="1"/>
</dbReference>
<evidence type="ECO:0000313" key="2">
    <source>
        <dbReference type="EMBL" id="OAX85189.1"/>
    </source>
</evidence>
<gene>
    <name evidence="2" type="ORF">ACJ72_00418</name>
</gene>
<protein>
    <recommendedName>
        <fullName evidence="1">Aminoglycoside phosphotransferase domain-containing protein</fullName>
    </recommendedName>
</protein>